<keyword evidence="2" id="KW-1185">Reference proteome</keyword>
<protein>
    <submittedName>
        <fullName evidence="1">Uncharacterized protein</fullName>
    </submittedName>
</protein>
<evidence type="ECO:0000313" key="2">
    <source>
        <dbReference type="Proteomes" id="UP000270094"/>
    </source>
</evidence>
<sequence length="149" mass="17324">MAYMMDKHMVHNQRLVVEAAPALDMVYKCKAYRRELAVEVVEVVEAVKDKAAPALDMEYKYKAYRQGLAVEVVEVVEAVKDKVHKYRVYKQDPPVETEQRQHIVHKLHKLNIVYMDWPLVEADNTMVLLVGISLVLMEGIEEEAKVRRM</sequence>
<gene>
    <name evidence="1" type="ORF">SVUK_LOCUS14924</name>
</gene>
<dbReference type="Proteomes" id="UP000270094">
    <property type="component" value="Unassembled WGS sequence"/>
</dbReference>
<accession>A0A3P7J9A9</accession>
<name>A0A3P7J9A9_STRVU</name>
<dbReference type="EMBL" id="UYYB01106827">
    <property type="protein sequence ID" value="VDM79926.1"/>
    <property type="molecule type" value="Genomic_DNA"/>
</dbReference>
<evidence type="ECO:0000313" key="1">
    <source>
        <dbReference type="EMBL" id="VDM79926.1"/>
    </source>
</evidence>
<reference evidence="1 2" key="1">
    <citation type="submission" date="2018-11" db="EMBL/GenBank/DDBJ databases">
        <authorList>
            <consortium name="Pathogen Informatics"/>
        </authorList>
    </citation>
    <scope>NUCLEOTIDE SEQUENCE [LARGE SCALE GENOMIC DNA]</scope>
</reference>
<organism evidence="1 2">
    <name type="scientific">Strongylus vulgaris</name>
    <name type="common">Blood worm</name>
    <dbReference type="NCBI Taxonomy" id="40348"/>
    <lineage>
        <taxon>Eukaryota</taxon>
        <taxon>Metazoa</taxon>
        <taxon>Ecdysozoa</taxon>
        <taxon>Nematoda</taxon>
        <taxon>Chromadorea</taxon>
        <taxon>Rhabditida</taxon>
        <taxon>Rhabditina</taxon>
        <taxon>Rhabditomorpha</taxon>
        <taxon>Strongyloidea</taxon>
        <taxon>Strongylidae</taxon>
        <taxon>Strongylus</taxon>
    </lineage>
</organism>
<dbReference type="AlphaFoldDB" id="A0A3P7J9A9"/>
<proteinExistence type="predicted"/>